<reference evidence="4 5" key="1">
    <citation type="submission" date="2013-09" db="EMBL/GenBank/DDBJ databases">
        <title>Corchorus capsularis genome sequencing.</title>
        <authorList>
            <person name="Alam M."/>
            <person name="Haque M.S."/>
            <person name="Islam M.S."/>
            <person name="Emdad E.M."/>
            <person name="Islam M.M."/>
            <person name="Ahmed B."/>
            <person name="Halim A."/>
            <person name="Hossen Q.M.M."/>
            <person name="Hossain M.Z."/>
            <person name="Ahmed R."/>
            <person name="Khan M.M."/>
            <person name="Islam R."/>
            <person name="Rashid M.M."/>
            <person name="Khan S.A."/>
            <person name="Rahman M.S."/>
            <person name="Alam M."/>
        </authorList>
    </citation>
    <scope>NUCLEOTIDE SEQUENCE [LARGE SCALE GENOMIC DNA]</scope>
    <source>
        <strain evidence="5">cv. CVL-1</strain>
        <tissue evidence="4">Whole seedling</tissue>
    </source>
</reference>
<dbReference type="OrthoDB" id="1572276at2759"/>
<dbReference type="PANTHER" id="PTHR46033">
    <property type="entry name" value="PROTEIN MAIN-LIKE 2"/>
    <property type="match status" value="1"/>
</dbReference>
<dbReference type="InterPro" id="IPR019557">
    <property type="entry name" value="AminoTfrase-like_pln_mobile"/>
</dbReference>
<dbReference type="Pfam" id="PF10536">
    <property type="entry name" value="PMD"/>
    <property type="match status" value="1"/>
</dbReference>
<dbReference type="OMA" id="VAEKWCH"/>
<evidence type="ECO:0000256" key="1">
    <source>
        <dbReference type="SAM" id="Coils"/>
    </source>
</evidence>
<proteinExistence type="predicted"/>
<feature type="domain" description="Aminotransferase-like plant mobile" evidence="3">
    <location>
        <begin position="87"/>
        <end position="448"/>
    </location>
</feature>
<feature type="region of interest" description="Disordered" evidence="2">
    <location>
        <begin position="751"/>
        <end position="777"/>
    </location>
</feature>
<dbReference type="GO" id="GO:0010073">
    <property type="term" value="P:meristem maintenance"/>
    <property type="evidence" value="ECO:0007669"/>
    <property type="project" value="InterPro"/>
</dbReference>
<keyword evidence="1" id="KW-0175">Coiled coil</keyword>
<name>A0A1R3HNI2_COCAP</name>
<keyword evidence="5" id="KW-1185">Reference proteome</keyword>
<dbReference type="InterPro" id="IPR044824">
    <property type="entry name" value="MAIN-like"/>
</dbReference>
<feature type="compositionally biased region" description="Basic and acidic residues" evidence="2">
    <location>
        <begin position="555"/>
        <end position="567"/>
    </location>
</feature>
<dbReference type="AlphaFoldDB" id="A0A1R3HNI2"/>
<accession>A0A1R3HNI2</accession>
<evidence type="ECO:0000313" key="5">
    <source>
        <dbReference type="Proteomes" id="UP000188268"/>
    </source>
</evidence>
<organism evidence="4 5">
    <name type="scientific">Corchorus capsularis</name>
    <name type="common">Jute</name>
    <dbReference type="NCBI Taxonomy" id="210143"/>
    <lineage>
        <taxon>Eukaryota</taxon>
        <taxon>Viridiplantae</taxon>
        <taxon>Streptophyta</taxon>
        <taxon>Embryophyta</taxon>
        <taxon>Tracheophyta</taxon>
        <taxon>Spermatophyta</taxon>
        <taxon>Magnoliopsida</taxon>
        <taxon>eudicotyledons</taxon>
        <taxon>Gunneridae</taxon>
        <taxon>Pentapetalae</taxon>
        <taxon>rosids</taxon>
        <taxon>malvids</taxon>
        <taxon>Malvales</taxon>
        <taxon>Malvaceae</taxon>
        <taxon>Grewioideae</taxon>
        <taxon>Apeibeae</taxon>
        <taxon>Corchorus</taxon>
    </lineage>
</organism>
<feature type="region of interest" description="Disordered" evidence="2">
    <location>
        <begin position="792"/>
        <end position="820"/>
    </location>
</feature>
<evidence type="ECO:0000256" key="2">
    <source>
        <dbReference type="SAM" id="MobiDB-lite"/>
    </source>
</evidence>
<dbReference type="EMBL" id="AWWV01011526">
    <property type="protein sequence ID" value="OMO71810.1"/>
    <property type="molecule type" value="Genomic_DNA"/>
</dbReference>
<evidence type="ECO:0000259" key="3">
    <source>
        <dbReference type="Pfam" id="PF10536"/>
    </source>
</evidence>
<gene>
    <name evidence="4" type="ORF">CCACVL1_18059</name>
</gene>
<feature type="region of interest" description="Disordered" evidence="2">
    <location>
        <begin position="495"/>
        <end position="597"/>
    </location>
</feature>
<protein>
    <recommendedName>
        <fullName evidence="3">Aminotransferase-like plant mobile domain-containing protein</fullName>
    </recommendedName>
</protein>
<feature type="compositionally biased region" description="Low complexity" evidence="2">
    <location>
        <begin position="764"/>
        <end position="774"/>
    </location>
</feature>
<sequence>MVTPAGKNLRFRPGCFIKPSVGSEYSMNEETDASIPRDALSCLPSVFEPRKWALNVKFQCWRHPLENWKAWVVKMADRHQSTWKKAGIFEAIMNSTYRIHRNIDLVFGVAEKWCHETKSFIFSWGEATITLEDVMILGGYSVLDSPVFSPVQTEEMEEIREKLNNARKEITKTSSKKASLSQWMKKFMDSGSPVEHEAFLAFWLSRYVLPSSFDAVAENVLHIAIHLARGTRIALAPAILAKIYTDLTLLKKKIVATTRLESNGNDGNLLQPEPITLWSPLTLVQVWIWERFLELKPKPNLIKNGEPRFALWHDIKCKEQDVRSVLELAKEKFEWCPYVRKVLVLTNSDGAKFHRDKAIGISLSDDELESFARCLRPSELVGLDCIEQYLPHRVALQFGMDQDIPGTVSRSNDSYGIAWADYNKSVGGGKLNRIFEAGVTTRYLRWWNRSLLSMAEASKDGLEEKTSFKIKRKGTEEMNKSDCSTSFKMIPKGLKRAKEGDGSSKMIPKKFKGMRNSNAFPGPKGLKRSRLLSNQKEKGKKATCDLGSSRKRLKKLVEIPERKREVHTAQSSKAKKKDVLRPHESPPKGSEVSNEDKNVANSAARLSNASSPQFVTKMELNNSPFPPGFFPQTKPCTSQAPPGFPSKGLNEDEITPNGINADEVILAAPPVDSPTCINENYEATPGFSPTCIGEDKDESTMVEVSHSINEVEESVDGDKLTATQVLNISEDSDDEDQLTISEVLKSHRRSENVGFSNAREGKNSSGHCQNSSSSIADKVPKTLVGMGNAIPTMAASGGSSRATNTIEDKTESCGRTSNGIPGDKAAAAATVNCNSDEVETDVPILEKRIGRLEILVAYMKARNKLKAI</sequence>
<feature type="coiled-coil region" evidence="1">
    <location>
        <begin position="149"/>
        <end position="176"/>
    </location>
</feature>
<dbReference type="STRING" id="210143.A0A1R3HNI2"/>
<dbReference type="Proteomes" id="UP000188268">
    <property type="component" value="Unassembled WGS sequence"/>
</dbReference>
<dbReference type="Gramene" id="OMO71810">
    <property type="protein sequence ID" value="OMO71810"/>
    <property type="gene ID" value="CCACVL1_18059"/>
</dbReference>
<dbReference type="PANTHER" id="PTHR46033:SF86">
    <property type="entry name" value="GLOBULAR STAGE, PUTATIVE-RELATED"/>
    <property type="match status" value="1"/>
</dbReference>
<feature type="region of interest" description="Disordered" evidence="2">
    <location>
        <begin position="618"/>
        <end position="647"/>
    </location>
</feature>
<comment type="caution">
    <text evidence="4">The sequence shown here is derived from an EMBL/GenBank/DDBJ whole genome shotgun (WGS) entry which is preliminary data.</text>
</comment>
<feature type="compositionally biased region" description="Basic and acidic residues" evidence="2">
    <location>
        <begin position="577"/>
        <end position="586"/>
    </location>
</feature>
<evidence type="ECO:0000313" key="4">
    <source>
        <dbReference type="EMBL" id="OMO71810.1"/>
    </source>
</evidence>